<dbReference type="EMBL" id="GG671811">
    <property type="protein sequence ID" value="EER18374.1"/>
    <property type="molecule type" value="Genomic_DNA"/>
</dbReference>
<accession>C5KB48</accession>
<dbReference type="Proteomes" id="UP000007800">
    <property type="component" value="Unassembled WGS sequence"/>
</dbReference>
<evidence type="ECO:0000313" key="3">
    <source>
        <dbReference type="Proteomes" id="UP000007800"/>
    </source>
</evidence>
<name>C5KB48_PERM5</name>
<evidence type="ECO:0000313" key="2">
    <source>
        <dbReference type="EMBL" id="EER18374.1"/>
    </source>
</evidence>
<evidence type="ECO:0000256" key="1">
    <source>
        <dbReference type="SAM" id="MobiDB-lite"/>
    </source>
</evidence>
<dbReference type="OMA" id="CEPLETA"/>
<dbReference type="RefSeq" id="XP_002786578.1">
    <property type="nucleotide sequence ID" value="XM_002786532.1"/>
</dbReference>
<gene>
    <name evidence="2" type="ORF">Pmar_PMAR005284</name>
</gene>
<dbReference type="GeneID" id="9049180"/>
<keyword evidence="3" id="KW-1185">Reference proteome</keyword>
<dbReference type="OrthoDB" id="2014974at2759"/>
<sequence>MPRQGPPYGPPNEGLETRGRDSELATSSEEKFGNVYVSRDAQGGGLGFDEGTDSEDSFGVEIFEGLPDLGEGMPVCDSIELATKGRWQELNWVPWACKLPPSSVIPNLAKPGRCLAGRKVAVIGDSQAAHFAKSFLQFLQCEPLETALRRGVFQNCKVIKKDKNGVKRKVKVKGGPIPYFGEWEGAQWGCARCSGCGLGEHRCNGDAMLEALTVEYVDWKALYVPPWSNTTQEFLFRQYWNDTKVSRAPGALKTFRSRGPSLVWANTGLHEPRVITFEKNATDALGYEAGTKRYMLEALRGGRQLIWALTTAVKRGDQPKNWKDVTSSYRIWLLNQHALYAAQEVMKDGTVPDSSGLAVLDAFGTSRAPHYGFHSDGVHMEKHDNLYYDKMVALALAQYDRQKCSVPSHGRRRLPLFARAPLWSIGLPWYPENRTHCASFEPASSGRWMDDGTWGPWACKLYALEEGEDPCQGTVVHIVGIKNQEVLNALMTAMPSAKNYSVGAALGAEGLPDVLFMGLPYRDFAKNGTSADFLNAFKGQVGRLGSGRIIVVGEPYPKKKQGRAWLYREHSEAAAHRVGAGFLDLFSMGYEATLGLQDTAIGPEMVPRAVAGLVRSVMKHTKCRPGFILCIFSMEAKPWVGPNGEQLGVIAPLTSSIGYRLGLLIYPDLSKVEFDLHLNPRVLSRDFPAWTSDGSNRGAMLREGYPITQWIRELTKADENIVLLSNSVQSNFQNPYDCFIQDGIMQRQGYASACPKYAFGDSPVDVFVLDSDTEERRLRSCKVTDECNERFPWRRAVSGRPFVTDGELRKIPHWDHEDGEEIKYGEVPWLPSSTEAAFSAVCESRDGQVVLAYAIQPLTAYEFGRALIDSGIHDAVLLGGSGDVGVWIQGRGLEAAAAREGSARGAQPPGTRNLNGVIALKMLHN</sequence>
<proteinExistence type="predicted"/>
<reference evidence="2 3" key="1">
    <citation type="submission" date="2008-07" db="EMBL/GenBank/DDBJ databases">
        <authorList>
            <person name="El-Sayed N."/>
            <person name="Caler E."/>
            <person name="Inman J."/>
            <person name="Amedeo P."/>
            <person name="Hass B."/>
            <person name="Wortman J."/>
        </authorList>
    </citation>
    <scope>NUCLEOTIDE SEQUENCE [LARGE SCALE GENOMIC DNA]</scope>
    <source>
        <strain evidence="3">ATCC 50983 / TXsc</strain>
    </source>
</reference>
<protein>
    <submittedName>
        <fullName evidence="2">Uncharacterized protein</fullName>
    </submittedName>
</protein>
<organism evidence="3">
    <name type="scientific">Perkinsus marinus (strain ATCC 50983 / TXsc)</name>
    <dbReference type="NCBI Taxonomy" id="423536"/>
    <lineage>
        <taxon>Eukaryota</taxon>
        <taxon>Sar</taxon>
        <taxon>Alveolata</taxon>
        <taxon>Perkinsozoa</taxon>
        <taxon>Perkinsea</taxon>
        <taxon>Perkinsida</taxon>
        <taxon>Perkinsidae</taxon>
        <taxon>Perkinsus</taxon>
    </lineage>
</organism>
<feature type="compositionally biased region" description="Pro residues" evidence="1">
    <location>
        <begin position="1"/>
        <end position="10"/>
    </location>
</feature>
<dbReference type="AlphaFoldDB" id="C5KB48"/>
<feature type="compositionally biased region" description="Basic and acidic residues" evidence="1">
    <location>
        <begin position="15"/>
        <end position="32"/>
    </location>
</feature>
<feature type="region of interest" description="Disordered" evidence="1">
    <location>
        <begin position="1"/>
        <end position="36"/>
    </location>
</feature>
<dbReference type="InParanoid" id="C5KB48"/>